<gene>
    <name evidence="15" type="primary">trpE</name>
    <name evidence="18" type="ORF">CVS27_11840</name>
</gene>
<dbReference type="InterPro" id="IPR019999">
    <property type="entry name" value="Anth_synth_I-like"/>
</dbReference>
<evidence type="ECO:0000256" key="8">
    <source>
        <dbReference type="ARBA" id="ARBA00022723"/>
    </source>
</evidence>
<dbReference type="PANTHER" id="PTHR11236:SF46">
    <property type="entry name" value="ANTHRANILATE SYNTHASE COMPONENT 1"/>
    <property type="match status" value="1"/>
</dbReference>
<organism evidence="18 19">
    <name type="scientific">Arthrobacter glacialis</name>
    <dbReference type="NCBI Taxonomy" id="1664"/>
    <lineage>
        <taxon>Bacteria</taxon>
        <taxon>Bacillati</taxon>
        <taxon>Actinomycetota</taxon>
        <taxon>Actinomycetes</taxon>
        <taxon>Micrococcales</taxon>
        <taxon>Micrococcaceae</taxon>
        <taxon>Arthrobacter</taxon>
    </lineage>
</organism>
<keyword evidence="10 15" id="KW-0460">Magnesium</keyword>
<dbReference type="Gene3D" id="3.60.120.10">
    <property type="entry name" value="Anthranilate synthase"/>
    <property type="match status" value="1"/>
</dbReference>
<dbReference type="Proteomes" id="UP000237061">
    <property type="component" value="Unassembled WGS sequence"/>
</dbReference>
<dbReference type="GO" id="GO:0004049">
    <property type="term" value="F:anthranilate synthase activity"/>
    <property type="evidence" value="ECO:0007669"/>
    <property type="project" value="UniProtKB-EC"/>
</dbReference>
<dbReference type="NCBIfam" id="NF010086">
    <property type="entry name" value="PRK13571.1"/>
    <property type="match status" value="1"/>
</dbReference>
<evidence type="ECO:0000256" key="3">
    <source>
        <dbReference type="ARBA" id="ARBA00009562"/>
    </source>
</evidence>
<evidence type="ECO:0000256" key="11">
    <source>
        <dbReference type="ARBA" id="ARBA00023141"/>
    </source>
</evidence>
<reference evidence="18 19" key="1">
    <citation type="submission" date="2018-01" db="EMBL/GenBank/DDBJ databases">
        <title>Arthrobacter sp. nov., from glaciers in China.</title>
        <authorList>
            <person name="Liu Q."/>
            <person name="Xin Y.-H."/>
        </authorList>
    </citation>
    <scope>NUCLEOTIDE SEQUENCE [LARGE SCALE GENOMIC DNA]</scope>
    <source>
        <strain evidence="18 19">HLT2-12-2</strain>
    </source>
</reference>
<evidence type="ECO:0000256" key="14">
    <source>
        <dbReference type="ARBA" id="ARBA00047683"/>
    </source>
</evidence>
<evidence type="ECO:0000256" key="7">
    <source>
        <dbReference type="ARBA" id="ARBA00022605"/>
    </source>
</evidence>
<comment type="cofactor">
    <cofactor evidence="1 15">
        <name>Mg(2+)</name>
        <dbReference type="ChEBI" id="CHEBI:18420"/>
    </cofactor>
</comment>
<proteinExistence type="inferred from homology"/>
<keyword evidence="9 15" id="KW-0822">Tryptophan biosynthesis</keyword>
<comment type="pathway">
    <text evidence="2 15">Amino-acid biosynthesis; L-tryptophan biosynthesis; L-tryptophan from chorismate: step 1/5.</text>
</comment>
<dbReference type="SUPFAM" id="SSF56322">
    <property type="entry name" value="ADC synthase"/>
    <property type="match status" value="1"/>
</dbReference>
<evidence type="ECO:0000256" key="2">
    <source>
        <dbReference type="ARBA" id="ARBA00004873"/>
    </source>
</evidence>
<dbReference type="InterPro" id="IPR015890">
    <property type="entry name" value="Chorismate_C"/>
</dbReference>
<evidence type="ECO:0000256" key="9">
    <source>
        <dbReference type="ARBA" id="ARBA00022822"/>
    </source>
</evidence>
<feature type="domain" description="Chorismate-utilising enzyme C-terminal" evidence="16">
    <location>
        <begin position="234"/>
        <end position="492"/>
    </location>
</feature>
<evidence type="ECO:0000259" key="16">
    <source>
        <dbReference type="Pfam" id="PF00425"/>
    </source>
</evidence>
<evidence type="ECO:0000256" key="1">
    <source>
        <dbReference type="ARBA" id="ARBA00001946"/>
    </source>
</evidence>
<dbReference type="Pfam" id="PF04715">
    <property type="entry name" value="Anth_synt_I_N"/>
    <property type="match status" value="1"/>
</dbReference>
<dbReference type="EMBL" id="PPXC01000008">
    <property type="protein sequence ID" value="POH73200.1"/>
    <property type="molecule type" value="Genomic_DNA"/>
</dbReference>
<keyword evidence="19" id="KW-1185">Reference proteome</keyword>
<evidence type="ECO:0000313" key="19">
    <source>
        <dbReference type="Proteomes" id="UP000237061"/>
    </source>
</evidence>
<comment type="subunit">
    <text evidence="4 15">Heterotetramer consisting of two non-identical subunits: a beta subunit (TrpG) and a large alpha subunit (TrpE).</text>
</comment>
<evidence type="ECO:0000256" key="12">
    <source>
        <dbReference type="ARBA" id="ARBA00023239"/>
    </source>
</evidence>
<dbReference type="GO" id="GO:0000162">
    <property type="term" value="P:L-tryptophan biosynthetic process"/>
    <property type="evidence" value="ECO:0007669"/>
    <property type="project" value="UniProtKB-UniPathway"/>
</dbReference>
<dbReference type="InterPro" id="IPR006805">
    <property type="entry name" value="Anth_synth_I_N"/>
</dbReference>
<dbReference type="PANTHER" id="PTHR11236">
    <property type="entry name" value="AMINOBENZOATE/ANTHRANILATE SYNTHASE"/>
    <property type="match status" value="1"/>
</dbReference>
<evidence type="ECO:0000259" key="17">
    <source>
        <dbReference type="Pfam" id="PF04715"/>
    </source>
</evidence>
<dbReference type="InterPro" id="IPR005801">
    <property type="entry name" value="ADC_synthase"/>
</dbReference>
<comment type="similarity">
    <text evidence="3 15">Belongs to the anthranilate synthase component I family.</text>
</comment>
<keyword evidence="8 15" id="KW-0479">Metal-binding</keyword>
<sequence>MQDLGVISPSLAEFRELARSRRVVPVHLKVLADAQTPIGLYRSLAAEAPGTFLMESAAVGGVWSRYSFIGVRSIATLTTRDGETFWQGEPPVGVPLGGSPVDAMEATLKLLGTERFDGLPPFTSGLVGFVGWEAVRHWEKLPEPPVDDLHLPEVALNLVADMAVHDNNEGTVLLIANAINANGTDENVDGAWHDAVARVRAMVEQLRQPVVQPMSVVDVPAASFAESVQERWDRNQYLAALDRSKEAIVDGEVFQVVISRRFEMECQATALDVYRVLRNTNPSPYMYLYSFEDSNGAPYSIVGSSPEALVSVSGNEVITHPIAGSRPRGGTVEDDKWLSKDLLEDDKERSEHLMLVDLSRNDLSKVCVPGTVDVTQFMEVERFSHIMHLVSTVVGTLSPDKNAYDVLAATFPAGTLSGAPKPRALRLIDELEPHRRGIYGGVVGYLDFAGNMDMAIAIRSALLRDGKAYVQAGGGIVADSVNETEALETVNKAAAPLRAVYAAASLRALDENVGEEL</sequence>
<dbReference type="NCBIfam" id="TIGR00564">
    <property type="entry name" value="trpE_most"/>
    <property type="match status" value="1"/>
</dbReference>
<dbReference type="EC" id="4.1.3.27" evidence="5 15"/>
<dbReference type="AlphaFoldDB" id="A0A2S3ZVF2"/>
<protein>
    <recommendedName>
        <fullName evidence="6 15">Anthranilate synthase component 1</fullName>
        <ecNumber evidence="5 15">4.1.3.27</ecNumber>
    </recommendedName>
</protein>
<evidence type="ECO:0000256" key="6">
    <source>
        <dbReference type="ARBA" id="ARBA00020653"/>
    </source>
</evidence>
<dbReference type="UniPathway" id="UPA00035">
    <property type="reaction ID" value="UER00040"/>
</dbReference>
<evidence type="ECO:0000256" key="15">
    <source>
        <dbReference type="RuleBase" id="RU364045"/>
    </source>
</evidence>
<comment type="caution">
    <text evidence="18">The sequence shown here is derived from an EMBL/GenBank/DDBJ whole genome shotgun (WGS) entry which is preliminary data.</text>
</comment>
<dbReference type="Pfam" id="PF00425">
    <property type="entry name" value="Chorismate_bind"/>
    <property type="match status" value="1"/>
</dbReference>
<feature type="domain" description="Anthranilate synthase component I N-terminal" evidence="17">
    <location>
        <begin position="34"/>
        <end position="173"/>
    </location>
</feature>
<comment type="catalytic activity">
    <reaction evidence="14 15">
        <text>chorismate + L-glutamine = anthranilate + pyruvate + L-glutamate + H(+)</text>
        <dbReference type="Rhea" id="RHEA:21732"/>
        <dbReference type="ChEBI" id="CHEBI:15361"/>
        <dbReference type="ChEBI" id="CHEBI:15378"/>
        <dbReference type="ChEBI" id="CHEBI:16567"/>
        <dbReference type="ChEBI" id="CHEBI:29748"/>
        <dbReference type="ChEBI" id="CHEBI:29985"/>
        <dbReference type="ChEBI" id="CHEBI:58359"/>
        <dbReference type="EC" id="4.1.3.27"/>
    </reaction>
</comment>
<accession>A0A2S3ZVF2</accession>
<evidence type="ECO:0000256" key="4">
    <source>
        <dbReference type="ARBA" id="ARBA00011575"/>
    </source>
</evidence>
<keyword evidence="12 15" id="KW-0456">Lyase</keyword>
<keyword evidence="11 15" id="KW-0057">Aromatic amino acid biosynthesis</keyword>
<dbReference type="RefSeq" id="WP_103465944.1">
    <property type="nucleotide sequence ID" value="NZ_PPXC01000008.1"/>
</dbReference>
<dbReference type="PRINTS" id="PR00095">
    <property type="entry name" value="ANTSNTHASEI"/>
</dbReference>
<comment type="function">
    <text evidence="13 15">Part of a heterotetrameric complex that catalyzes the two-step biosynthesis of anthranilate, an intermediate in the biosynthesis of L-tryptophan. In the first step, the glutamine-binding beta subunit (TrpG) of anthranilate synthase (AS) provides the glutamine amidotransferase activity which generates ammonia as a substrate that, along with chorismate, is used in the second step, catalyzed by the large alpha subunit of AS (TrpE) to produce anthranilate. In the absence of TrpG, TrpE can synthesize anthranilate directly from chorismate and high concentrations of ammonia.</text>
</comment>
<keyword evidence="7 15" id="KW-0028">Amino-acid biosynthesis</keyword>
<evidence type="ECO:0000256" key="10">
    <source>
        <dbReference type="ARBA" id="ARBA00022842"/>
    </source>
</evidence>
<evidence type="ECO:0000256" key="5">
    <source>
        <dbReference type="ARBA" id="ARBA00012266"/>
    </source>
</evidence>
<dbReference type="GO" id="GO:0046872">
    <property type="term" value="F:metal ion binding"/>
    <property type="evidence" value="ECO:0007669"/>
    <property type="project" value="UniProtKB-KW"/>
</dbReference>
<evidence type="ECO:0000313" key="18">
    <source>
        <dbReference type="EMBL" id="POH73200.1"/>
    </source>
</evidence>
<evidence type="ECO:0000256" key="13">
    <source>
        <dbReference type="ARBA" id="ARBA00025634"/>
    </source>
</evidence>
<name>A0A2S3ZVF2_ARTGL</name>
<dbReference type="InterPro" id="IPR005256">
    <property type="entry name" value="Anth_synth_I_PabB"/>
</dbReference>